<dbReference type="Proteomes" id="UP001642360">
    <property type="component" value="Unassembled WGS sequence"/>
</dbReference>
<evidence type="ECO:0000313" key="1">
    <source>
        <dbReference type="EMBL" id="CAK9182241.1"/>
    </source>
</evidence>
<dbReference type="SUPFAM" id="SSF54427">
    <property type="entry name" value="NTF2-like"/>
    <property type="match status" value="1"/>
</dbReference>
<reference evidence="1 2" key="1">
    <citation type="submission" date="2024-02" db="EMBL/GenBank/DDBJ databases">
        <authorList>
            <person name="Vignale AGUSTIN F."/>
            <person name="Sosa J E."/>
            <person name="Modenutti C."/>
        </authorList>
    </citation>
    <scope>NUCLEOTIDE SEQUENCE [LARGE SCALE GENOMIC DNA]</scope>
</reference>
<dbReference type="AlphaFoldDB" id="A0ABC8UMJ2"/>
<organism evidence="1 2">
    <name type="scientific">Ilex paraguariensis</name>
    <name type="common">yerba mate</name>
    <dbReference type="NCBI Taxonomy" id="185542"/>
    <lineage>
        <taxon>Eukaryota</taxon>
        <taxon>Viridiplantae</taxon>
        <taxon>Streptophyta</taxon>
        <taxon>Embryophyta</taxon>
        <taxon>Tracheophyta</taxon>
        <taxon>Spermatophyta</taxon>
        <taxon>Magnoliopsida</taxon>
        <taxon>eudicotyledons</taxon>
        <taxon>Gunneridae</taxon>
        <taxon>Pentapetalae</taxon>
        <taxon>asterids</taxon>
        <taxon>campanulids</taxon>
        <taxon>Aquifoliales</taxon>
        <taxon>Aquifoliaceae</taxon>
        <taxon>Ilex</taxon>
    </lineage>
</organism>
<dbReference type="EMBL" id="CAUOFW020008279">
    <property type="protein sequence ID" value="CAK9182241.1"/>
    <property type="molecule type" value="Genomic_DNA"/>
</dbReference>
<dbReference type="Gene3D" id="3.10.450.50">
    <property type="match status" value="1"/>
</dbReference>
<proteinExistence type="predicted"/>
<gene>
    <name evidence="1" type="ORF">ILEXP_LOCUS52377</name>
</gene>
<dbReference type="PANTHER" id="PTHR33698:SF6">
    <property type="entry name" value="TRANSMEMBRANE PROTEIN"/>
    <property type="match status" value="1"/>
</dbReference>
<evidence type="ECO:0000313" key="2">
    <source>
        <dbReference type="Proteomes" id="UP001642360"/>
    </source>
</evidence>
<comment type="caution">
    <text evidence="1">The sequence shown here is derived from an EMBL/GenBank/DDBJ whole genome shotgun (WGS) entry which is preliminary data.</text>
</comment>
<dbReference type="PANTHER" id="PTHR33698">
    <property type="entry name" value="NUCLEAR TRANSPORT FACTOR 2 (NTF2)-LIKE PROTEIN"/>
    <property type="match status" value="1"/>
</dbReference>
<dbReference type="InterPro" id="IPR032710">
    <property type="entry name" value="NTF2-like_dom_sf"/>
</dbReference>
<sequence length="185" mass="20887">MGSASFPSILFSGKALTKRSFSLRHTGLSLVAFGAKELGPKNEEEDHRALETVLNLHKAIKNQNLNELSETIGEECCCICNFVSAFKPFHGKKQVLDFFSSLIQNLGNNIEFVVQPTLHHGMTVGVSWKLEWKKTHAPLGKGFSFYMCHIYQGKAVIRNVEMLMEPILHIEPIRLVSNVEDFIWL</sequence>
<evidence type="ECO:0008006" key="3">
    <source>
        <dbReference type="Google" id="ProtNLM"/>
    </source>
</evidence>
<keyword evidence="2" id="KW-1185">Reference proteome</keyword>
<name>A0ABC8UMJ2_9AQUA</name>
<accession>A0ABC8UMJ2</accession>
<protein>
    <recommendedName>
        <fullName evidence="3">SnoaL-like domain-containing protein</fullName>
    </recommendedName>
</protein>